<feature type="chain" id="PRO_5026871757" evidence="1">
    <location>
        <begin position="22"/>
        <end position="585"/>
    </location>
</feature>
<dbReference type="KEGG" id="ftj:FTUN_7376"/>
<accession>A0A6M5Z2K1</accession>
<evidence type="ECO:0000256" key="1">
    <source>
        <dbReference type="SAM" id="SignalP"/>
    </source>
</evidence>
<sequence length="585" mass="61693">MARLRFGAALGLLWAASAAAAAQPGKPPPVVQFKQFGATPEQFYQSSVTRWTSQLALDLEAVKGDVAKLPPPVRAAITTPADAALRHTAELEQFIRRGAPKEKLFAEFSEVERALNALAGAVAQNPIAGQAAAGPLGRTDSAFHQLATALGAGDNDPGRLKRRLIRLGEALDDGAEDLRTHVGDQHPNEKALERALGLYSREARLFARRVRDDADAGTLARSYAAMGERWAEAVTLFGRVRPLPPGVLAQAVKVDGLHRRAGSILNLPPFPPGTNPLLPTGKTFAYAVGAEVTGDPHVIVYADDKGTVAYSFLAYEKVFDGGVRVDMADLNGDGVADLIVAPGPGKAPVSLPVKVYDGRDLHLLVEFQPFPGFRGGLLARGTDLTKDGRALVAVTADDSNHIKVYDLAQGKEVASFFAHDPKRVTGGVRIAWGDINADGVPDILTVNGPGNAVTTVKVFNGKSAEVLAEFPVLDGKYKGGAFIAAVDLAGNGQMSPVIGLDAGAVPLVRVFDGKGKPLVEWLAFDDKFRGGVRVGVSARNRIVTGPGLGMKNSPVRIFDVTRPKAPPIEIVPFPGFDGGINVGGR</sequence>
<keyword evidence="3" id="KW-1185">Reference proteome</keyword>
<dbReference type="InterPro" id="IPR028994">
    <property type="entry name" value="Integrin_alpha_N"/>
</dbReference>
<evidence type="ECO:0000313" key="3">
    <source>
        <dbReference type="Proteomes" id="UP000503447"/>
    </source>
</evidence>
<organism evidence="2 3">
    <name type="scientific">Frigoriglobus tundricola</name>
    <dbReference type="NCBI Taxonomy" id="2774151"/>
    <lineage>
        <taxon>Bacteria</taxon>
        <taxon>Pseudomonadati</taxon>
        <taxon>Planctomycetota</taxon>
        <taxon>Planctomycetia</taxon>
        <taxon>Gemmatales</taxon>
        <taxon>Gemmataceae</taxon>
        <taxon>Frigoriglobus</taxon>
    </lineage>
</organism>
<dbReference type="Proteomes" id="UP000503447">
    <property type="component" value="Chromosome"/>
</dbReference>
<feature type="signal peptide" evidence="1">
    <location>
        <begin position="1"/>
        <end position="21"/>
    </location>
</feature>
<dbReference type="SUPFAM" id="SSF69318">
    <property type="entry name" value="Integrin alpha N-terminal domain"/>
    <property type="match status" value="1"/>
</dbReference>
<reference evidence="3" key="1">
    <citation type="submission" date="2020-05" db="EMBL/GenBank/DDBJ databases">
        <title>Frigoriglobus tundricola gen. nov., sp. nov., a psychrotolerant cellulolytic planctomycete of the family Gemmataceae with two divergent copies of 16S rRNA gene.</title>
        <authorList>
            <person name="Kulichevskaya I.S."/>
            <person name="Ivanova A.A."/>
            <person name="Naumoff D.G."/>
            <person name="Beletsky A.V."/>
            <person name="Rijpstra W.I.C."/>
            <person name="Sinninghe Damste J.S."/>
            <person name="Mardanov A.V."/>
            <person name="Ravin N.V."/>
            <person name="Dedysh S.N."/>
        </authorList>
    </citation>
    <scope>NUCLEOTIDE SEQUENCE [LARGE SCALE GENOMIC DNA]</scope>
    <source>
        <strain evidence="3">PL17</strain>
    </source>
</reference>
<dbReference type="RefSeq" id="WP_171474666.1">
    <property type="nucleotide sequence ID" value="NZ_CP053452.2"/>
</dbReference>
<evidence type="ECO:0000313" key="2">
    <source>
        <dbReference type="EMBL" id="QJW99753.1"/>
    </source>
</evidence>
<dbReference type="AlphaFoldDB" id="A0A6M5Z2K1"/>
<protein>
    <submittedName>
        <fullName evidence="2">Uncharacterized protein</fullName>
    </submittedName>
</protein>
<dbReference type="EMBL" id="CP053452">
    <property type="protein sequence ID" value="QJW99753.1"/>
    <property type="molecule type" value="Genomic_DNA"/>
</dbReference>
<proteinExistence type="predicted"/>
<gene>
    <name evidence="2" type="ORF">FTUN_7376</name>
</gene>
<keyword evidence="1" id="KW-0732">Signal</keyword>
<name>A0A6M5Z2K1_9BACT</name>